<sequence length="67" mass="8009">MLVVLRQELYDGSWNDMETDLRARLDGRPYIFKLAHRIADDLDRIRRLRRFEQSVGADLTDYVDIEP</sequence>
<protein>
    <submittedName>
        <fullName evidence="1">Uncharacterized protein</fullName>
    </submittedName>
</protein>
<reference evidence="1" key="1">
    <citation type="journal article" date="2015" name="Nature">
        <title>Complex archaea that bridge the gap between prokaryotes and eukaryotes.</title>
        <authorList>
            <person name="Spang A."/>
            <person name="Saw J.H."/>
            <person name="Jorgensen S.L."/>
            <person name="Zaremba-Niedzwiedzka K."/>
            <person name="Martijn J."/>
            <person name="Lind A.E."/>
            <person name="van Eijk R."/>
            <person name="Schleper C."/>
            <person name="Guy L."/>
            <person name="Ettema T.J."/>
        </authorList>
    </citation>
    <scope>NUCLEOTIDE SEQUENCE</scope>
</reference>
<gene>
    <name evidence="1" type="ORF">LCGC14_0284190</name>
</gene>
<name>A0A0F9U021_9ZZZZ</name>
<evidence type="ECO:0000313" key="1">
    <source>
        <dbReference type="EMBL" id="KKN84894.1"/>
    </source>
</evidence>
<proteinExistence type="predicted"/>
<accession>A0A0F9U021</accession>
<dbReference type="AlphaFoldDB" id="A0A0F9U021"/>
<organism evidence="1">
    <name type="scientific">marine sediment metagenome</name>
    <dbReference type="NCBI Taxonomy" id="412755"/>
    <lineage>
        <taxon>unclassified sequences</taxon>
        <taxon>metagenomes</taxon>
        <taxon>ecological metagenomes</taxon>
    </lineage>
</organism>
<comment type="caution">
    <text evidence="1">The sequence shown here is derived from an EMBL/GenBank/DDBJ whole genome shotgun (WGS) entry which is preliminary data.</text>
</comment>
<dbReference type="EMBL" id="LAZR01000165">
    <property type="protein sequence ID" value="KKN84894.1"/>
    <property type="molecule type" value="Genomic_DNA"/>
</dbReference>